<proteinExistence type="predicted"/>
<evidence type="ECO:0000313" key="1">
    <source>
        <dbReference type="EMBL" id="KAF2452831.1"/>
    </source>
</evidence>
<dbReference type="Proteomes" id="UP000799766">
    <property type="component" value="Unassembled WGS sequence"/>
</dbReference>
<keyword evidence="2" id="KW-1185">Reference proteome</keyword>
<dbReference type="EMBL" id="MU001703">
    <property type="protein sequence ID" value="KAF2452831.1"/>
    <property type="molecule type" value="Genomic_DNA"/>
</dbReference>
<protein>
    <submittedName>
        <fullName evidence="1">Uncharacterized protein</fullName>
    </submittedName>
</protein>
<gene>
    <name evidence="1" type="ORF">BDY21DRAFT_367506</name>
</gene>
<evidence type="ECO:0000313" key="2">
    <source>
        <dbReference type="Proteomes" id="UP000799766"/>
    </source>
</evidence>
<sequence length="226" mass="25129">MPENPEQDATAHWSSYFGAEPFTDDWMAELELDFAIDQVTGSSRGAIHDENFHGDGGPVWAPATRDMPVAIPDQPIGDAEPVVLAQAPQYPIAMSTPEDEAEYGNDRGGMQMPTRNQLLGRDELPVPPNNSEWIDYPDSVLQATVAPPGQMVHIGHLDQWKLINLRDVAELVEQAPVWALAQIGEQLAELCQQEDQNHSGPLIATRVFQYFYRWPWANEHSAAVGY</sequence>
<reference evidence="1" key="1">
    <citation type="journal article" date="2020" name="Stud. Mycol.">
        <title>101 Dothideomycetes genomes: a test case for predicting lifestyles and emergence of pathogens.</title>
        <authorList>
            <person name="Haridas S."/>
            <person name="Albert R."/>
            <person name="Binder M."/>
            <person name="Bloem J."/>
            <person name="Labutti K."/>
            <person name="Salamov A."/>
            <person name="Andreopoulos B."/>
            <person name="Baker S."/>
            <person name="Barry K."/>
            <person name="Bills G."/>
            <person name="Bluhm B."/>
            <person name="Cannon C."/>
            <person name="Castanera R."/>
            <person name="Culley D."/>
            <person name="Daum C."/>
            <person name="Ezra D."/>
            <person name="Gonzalez J."/>
            <person name="Henrissat B."/>
            <person name="Kuo A."/>
            <person name="Liang C."/>
            <person name="Lipzen A."/>
            <person name="Lutzoni F."/>
            <person name="Magnuson J."/>
            <person name="Mondo S."/>
            <person name="Nolan M."/>
            <person name="Ohm R."/>
            <person name="Pangilinan J."/>
            <person name="Park H.-J."/>
            <person name="Ramirez L."/>
            <person name="Alfaro M."/>
            <person name="Sun H."/>
            <person name="Tritt A."/>
            <person name="Yoshinaga Y."/>
            <person name="Zwiers L.-H."/>
            <person name="Turgeon B."/>
            <person name="Goodwin S."/>
            <person name="Spatafora J."/>
            <person name="Crous P."/>
            <person name="Grigoriev I."/>
        </authorList>
    </citation>
    <scope>NUCLEOTIDE SEQUENCE</scope>
    <source>
        <strain evidence="1">ATCC 16933</strain>
    </source>
</reference>
<accession>A0A6A6NM96</accession>
<organism evidence="1 2">
    <name type="scientific">Lineolata rhizophorae</name>
    <dbReference type="NCBI Taxonomy" id="578093"/>
    <lineage>
        <taxon>Eukaryota</taxon>
        <taxon>Fungi</taxon>
        <taxon>Dikarya</taxon>
        <taxon>Ascomycota</taxon>
        <taxon>Pezizomycotina</taxon>
        <taxon>Dothideomycetes</taxon>
        <taxon>Dothideomycetes incertae sedis</taxon>
        <taxon>Lineolatales</taxon>
        <taxon>Lineolataceae</taxon>
        <taxon>Lineolata</taxon>
    </lineage>
</organism>
<dbReference type="AlphaFoldDB" id="A0A6A6NM96"/>
<name>A0A6A6NM96_9PEZI</name>